<name>A0A6A7YDP0_9PSED</name>
<evidence type="ECO:0000313" key="3">
    <source>
        <dbReference type="EMBL" id="MQT91334.1"/>
    </source>
</evidence>
<protein>
    <submittedName>
        <fullName evidence="2">Alpha/beta fold hydrolase</fullName>
    </submittedName>
</protein>
<dbReference type="RefSeq" id="WP_153330060.1">
    <property type="nucleotide sequence ID" value="NZ_WIWI01000058.1"/>
</dbReference>
<evidence type="ECO:0000313" key="5">
    <source>
        <dbReference type="Proteomes" id="UP000489190"/>
    </source>
</evidence>
<evidence type="ECO:0000313" key="2">
    <source>
        <dbReference type="EMBL" id="MQT47232.1"/>
    </source>
</evidence>
<sequence length="293" mass="31917">MHRTPSTRYPLLLVHGLFGFERIGPLHYFNCIKEALHDSGAHVYTASVSAAHNNETRGEQLLAHIHDLRQQTGAKRVNLIGHSQGALTARYAAAVDPESVASVTSVSGPNHGSELADRLRLAFTPGQLPETAAAALITAFSTFMSILSGKPKLPQHSLEALNALTSKGVADFNKKYPQGLPATWGGMGAAQVNDVFYYSWSGIIKGSLLSESMNLFDPMHNACRVFSSFFTRESKANDGLVGRFSSHLGTVIQSDYEMDHLDTINQMAGMTRRKANPVALYIEHAQRLKNQGL</sequence>
<evidence type="ECO:0000313" key="4">
    <source>
        <dbReference type="Proteomes" id="UP000441404"/>
    </source>
</evidence>
<dbReference type="Pfam" id="PF00561">
    <property type="entry name" value="Abhydrolase_1"/>
    <property type="match status" value="1"/>
</dbReference>
<keyword evidence="2" id="KW-0378">Hydrolase</keyword>
<dbReference type="SUPFAM" id="SSF53474">
    <property type="entry name" value="alpha/beta-Hydrolases"/>
    <property type="match status" value="1"/>
</dbReference>
<dbReference type="AlphaFoldDB" id="A0A6A7YDP0"/>
<dbReference type="EMBL" id="WIWJ01000016">
    <property type="protein sequence ID" value="MQT47232.1"/>
    <property type="molecule type" value="Genomic_DNA"/>
</dbReference>
<dbReference type="Proteomes" id="UP000441404">
    <property type="component" value="Unassembled WGS sequence"/>
</dbReference>
<dbReference type="Gene3D" id="3.40.50.1820">
    <property type="entry name" value="alpha/beta hydrolase"/>
    <property type="match status" value="1"/>
</dbReference>
<gene>
    <name evidence="3" type="ORF">GHO39_19655</name>
    <name evidence="2" type="ORF">GHO40_10910</name>
</gene>
<evidence type="ECO:0000259" key="1">
    <source>
        <dbReference type="Pfam" id="PF00561"/>
    </source>
</evidence>
<dbReference type="Proteomes" id="UP000489190">
    <property type="component" value="Unassembled WGS sequence"/>
</dbReference>
<dbReference type="InterPro" id="IPR000073">
    <property type="entry name" value="AB_hydrolase_1"/>
</dbReference>
<organism evidence="2 4">
    <name type="scientific">Pseudomonas helleri</name>
    <dbReference type="NCBI Taxonomy" id="1608996"/>
    <lineage>
        <taxon>Bacteria</taxon>
        <taxon>Pseudomonadati</taxon>
        <taxon>Pseudomonadota</taxon>
        <taxon>Gammaproteobacteria</taxon>
        <taxon>Pseudomonadales</taxon>
        <taxon>Pseudomonadaceae</taxon>
        <taxon>Pseudomonas</taxon>
    </lineage>
</organism>
<dbReference type="GO" id="GO:0016787">
    <property type="term" value="F:hydrolase activity"/>
    <property type="evidence" value="ECO:0007669"/>
    <property type="project" value="UniProtKB-KW"/>
</dbReference>
<feature type="domain" description="AB hydrolase-1" evidence="1">
    <location>
        <begin position="9"/>
        <end position="210"/>
    </location>
</feature>
<dbReference type="InterPro" id="IPR029058">
    <property type="entry name" value="AB_hydrolase_fold"/>
</dbReference>
<comment type="caution">
    <text evidence="2">The sequence shown here is derived from an EMBL/GenBank/DDBJ whole genome shotgun (WGS) entry which is preliminary data.</text>
</comment>
<dbReference type="EMBL" id="WIWI01000058">
    <property type="protein sequence ID" value="MQT91334.1"/>
    <property type="molecule type" value="Genomic_DNA"/>
</dbReference>
<reference evidence="4 5" key="1">
    <citation type="submission" date="2019-10" db="EMBL/GenBank/DDBJ databases">
        <title>Evaluation of single-gene subtyping targets for Pseudomonas.</title>
        <authorList>
            <person name="Reichler S.J."/>
            <person name="Orsi R.H."/>
            <person name="Wiedmann M."/>
            <person name="Martin N.H."/>
            <person name="Murphy S.I."/>
        </authorList>
    </citation>
    <scope>NUCLEOTIDE SEQUENCE [LARGE SCALE GENOMIC DNA]</scope>
    <source>
        <strain evidence="3 5">FSL R10-3254</strain>
        <strain evidence="2 4">FSL R10-3257</strain>
    </source>
</reference>
<proteinExistence type="predicted"/>
<accession>A0A6A7YDP0</accession>